<evidence type="ECO:0000256" key="2">
    <source>
        <dbReference type="ARBA" id="ARBA00004496"/>
    </source>
</evidence>
<comment type="subcellular location">
    <subcellularLocation>
        <location evidence="2">Cytoplasm</location>
    </subcellularLocation>
    <subcellularLocation>
        <location evidence="3">Golgi apparatus</location>
    </subcellularLocation>
    <subcellularLocation>
        <location evidence="1">Membrane</location>
        <topology evidence="1">Peripheral membrane protein</topology>
        <orientation evidence="1">Cytoplasmic side</orientation>
    </subcellularLocation>
</comment>
<evidence type="ECO:0000256" key="9">
    <source>
        <dbReference type="ARBA" id="ARBA00023034"/>
    </source>
</evidence>
<dbReference type="InterPro" id="IPR015404">
    <property type="entry name" value="Vps5_C"/>
</dbReference>
<dbReference type="PANTHER" id="PTHR10555">
    <property type="entry name" value="SORTING NEXIN"/>
    <property type="match status" value="1"/>
</dbReference>
<evidence type="ECO:0000313" key="15">
    <source>
        <dbReference type="Proteomes" id="UP000594260"/>
    </source>
</evidence>
<accession>A0A7M7ME79</accession>
<dbReference type="FunFam" id="3.30.1520.10:FF:000016">
    <property type="entry name" value="Sorting nexin 2"/>
    <property type="match status" value="1"/>
</dbReference>
<dbReference type="OMA" id="LWETFLM"/>
<comment type="similarity">
    <text evidence="4">Belongs to the sorting nexin family.</text>
</comment>
<dbReference type="PANTHER" id="PTHR10555:SF170">
    <property type="entry name" value="FI18122P1"/>
    <property type="match status" value="1"/>
</dbReference>
<reference evidence="14" key="1">
    <citation type="submission" date="2021-01" db="UniProtKB">
        <authorList>
            <consortium name="EnsemblMetazoa"/>
        </authorList>
    </citation>
    <scope>IDENTIFICATION</scope>
</reference>
<feature type="coiled-coil region" evidence="11">
    <location>
        <begin position="480"/>
        <end position="507"/>
    </location>
</feature>
<dbReference type="AlphaFoldDB" id="A0A7M7ME79"/>
<dbReference type="InterPro" id="IPR027267">
    <property type="entry name" value="AH/BAR_dom_sf"/>
</dbReference>
<dbReference type="SMART" id="SM00312">
    <property type="entry name" value="PX"/>
    <property type="match status" value="1"/>
</dbReference>
<evidence type="ECO:0000256" key="10">
    <source>
        <dbReference type="ARBA" id="ARBA00023136"/>
    </source>
</evidence>
<evidence type="ECO:0000256" key="11">
    <source>
        <dbReference type="SAM" id="Coils"/>
    </source>
</evidence>
<dbReference type="RefSeq" id="XP_022669911.1">
    <property type="nucleotide sequence ID" value="XM_022814176.1"/>
</dbReference>
<evidence type="ECO:0000256" key="8">
    <source>
        <dbReference type="ARBA" id="ARBA00022927"/>
    </source>
</evidence>
<feature type="compositionally biased region" description="Basic and acidic residues" evidence="12">
    <location>
        <begin position="88"/>
        <end position="102"/>
    </location>
</feature>
<evidence type="ECO:0000256" key="6">
    <source>
        <dbReference type="ARBA" id="ARBA00022490"/>
    </source>
</evidence>
<evidence type="ECO:0000256" key="4">
    <source>
        <dbReference type="ARBA" id="ARBA00010883"/>
    </source>
</evidence>
<dbReference type="OrthoDB" id="271164at2759"/>
<dbReference type="PROSITE" id="PS50195">
    <property type="entry name" value="PX"/>
    <property type="match status" value="1"/>
</dbReference>
<evidence type="ECO:0000256" key="12">
    <source>
        <dbReference type="SAM" id="MobiDB-lite"/>
    </source>
</evidence>
<dbReference type="GO" id="GO:0005829">
    <property type="term" value="C:cytosol"/>
    <property type="evidence" value="ECO:0007669"/>
    <property type="project" value="GOC"/>
</dbReference>
<dbReference type="GO" id="GO:0035091">
    <property type="term" value="F:phosphatidylinositol binding"/>
    <property type="evidence" value="ECO:0007669"/>
    <property type="project" value="InterPro"/>
</dbReference>
<dbReference type="GO" id="GO:0098796">
    <property type="term" value="C:membrane protein complex"/>
    <property type="evidence" value="ECO:0007669"/>
    <property type="project" value="UniProtKB-ARBA"/>
</dbReference>
<evidence type="ECO:0000256" key="1">
    <source>
        <dbReference type="ARBA" id="ARBA00004287"/>
    </source>
</evidence>
<dbReference type="Pfam" id="PF00787">
    <property type="entry name" value="PX"/>
    <property type="match status" value="1"/>
</dbReference>
<evidence type="ECO:0000313" key="14">
    <source>
        <dbReference type="EnsemblMetazoa" id="XP_022669911"/>
    </source>
</evidence>
<name>A0A7M7ME79_VARDE</name>
<dbReference type="GO" id="GO:0005794">
    <property type="term" value="C:Golgi apparatus"/>
    <property type="evidence" value="ECO:0007669"/>
    <property type="project" value="UniProtKB-SubCell"/>
</dbReference>
<feature type="compositionally biased region" description="Acidic residues" evidence="12">
    <location>
        <begin position="63"/>
        <end position="75"/>
    </location>
</feature>
<dbReference type="CTD" id="6642"/>
<proteinExistence type="inferred from homology"/>
<keyword evidence="8" id="KW-0653">Protein transport</keyword>
<keyword evidence="5" id="KW-0813">Transport</keyword>
<dbReference type="SUPFAM" id="SSF103657">
    <property type="entry name" value="BAR/IMD domain-like"/>
    <property type="match status" value="1"/>
</dbReference>
<keyword evidence="11" id="KW-0175">Coiled coil</keyword>
<dbReference type="SUPFAM" id="SSF64268">
    <property type="entry name" value="PX domain"/>
    <property type="match status" value="1"/>
</dbReference>
<dbReference type="InterPro" id="IPR036871">
    <property type="entry name" value="PX_dom_sf"/>
</dbReference>
<dbReference type="FunFam" id="1.20.1270.60:FF:000022">
    <property type="entry name" value="Sorting nexin 3 protein"/>
    <property type="match status" value="1"/>
</dbReference>
<keyword evidence="6" id="KW-0963">Cytoplasm</keyword>
<evidence type="ECO:0000256" key="5">
    <source>
        <dbReference type="ARBA" id="ARBA00022448"/>
    </source>
</evidence>
<feature type="compositionally biased region" description="Low complexity" evidence="12">
    <location>
        <begin position="128"/>
        <end position="142"/>
    </location>
</feature>
<keyword evidence="10" id="KW-0472">Membrane</keyword>
<dbReference type="KEGG" id="vde:111253927"/>
<keyword evidence="9" id="KW-0333">Golgi apparatus</keyword>
<feature type="domain" description="PX" evidence="13">
    <location>
        <begin position="166"/>
        <end position="294"/>
    </location>
</feature>
<dbReference type="Gene3D" id="3.30.1520.10">
    <property type="entry name" value="Phox-like domain"/>
    <property type="match status" value="1"/>
</dbReference>
<organism evidence="14 15">
    <name type="scientific">Varroa destructor</name>
    <name type="common">Honeybee mite</name>
    <dbReference type="NCBI Taxonomy" id="109461"/>
    <lineage>
        <taxon>Eukaryota</taxon>
        <taxon>Metazoa</taxon>
        <taxon>Ecdysozoa</taxon>
        <taxon>Arthropoda</taxon>
        <taxon>Chelicerata</taxon>
        <taxon>Arachnida</taxon>
        <taxon>Acari</taxon>
        <taxon>Parasitiformes</taxon>
        <taxon>Mesostigmata</taxon>
        <taxon>Gamasina</taxon>
        <taxon>Dermanyssoidea</taxon>
        <taxon>Varroidae</taxon>
        <taxon>Varroa</taxon>
    </lineage>
</organism>
<dbReference type="Pfam" id="PF09325">
    <property type="entry name" value="Vps5"/>
    <property type="match status" value="1"/>
</dbReference>
<evidence type="ECO:0000256" key="7">
    <source>
        <dbReference type="ARBA" id="ARBA00022553"/>
    </source>
</evidence>
<dbReference type="GO" id="GO:0034498">
    <property type="term" value="P:early endosome to Golgi transport"/>
    <property type="evidence" value="ECO:0007669"/>
    <property type="project" value="TreeGrafter"/>
</dbReference>
<keyword evidence="15" id="KW-1185">Reference proteome</keyword>
<dbReference type="GO" id="GO:0015031">
    <property type="term" value="P:protein transport"/>
    <property type="evidence" value="ECO:0007669"/>
    <property type="project" value="UniProtKB-KW"/>
</dbReference>
<feature type="region of interest" description="Disordered" evidence="12">
    <location>
        <begin position="29"/>
        <end position="148"/>
    </location>
</feature>
<dbReference type="GO" id="GO:0010008">
    <property type="term" value="C:endosome membrane"/>
    <property type="evidence" value="ECO:0007669"/>
    <property type="project" value="TreeGrafter"/>
</dbReference>
<dbReference type="Gene3D" id="1.20.1270.60">
    <property type="entry name" value="Arfaptin homology (AH) domain/BAR domain"/>
    <property type="match status" value="1"/>
</dbReference>
<keyword evidence="7" id="KW-0597">Phosphoprotein</keyword>
<dbReference type="EnsemblMetazoa" id="XM_022814176">
    <property type="protein sequence ID" value="XP_022669911"/>
    <property type="gene ID" value="LOC111253927"/>
</dbReference>
<dbReference type="CDD" id="cd06859">
    <property type="entry name" value="PX_SNX1_2_like"/>
    <property type="match status" value="1"/>
</dbReference>
<protein>
    <recommendedName>
        <fullName evidence="13">PX domain-containing protein</fullName>
    </recommendedName>
</protein>
<dbReference type="Proteomes" id="UP000594260">
    <property type="component" value="Unplaced"/>
</dbReference>
<evidence type="ECO:0000259" key="13">
    <source>
        <dbReference type="PROSITE" id="PS50195"/>
    </source>
</evidence>
<dbReference type="FunCoup" id="A0A7M7ME79">
    <property type="interactions" value="2132"/>
</dbReference>
<dbReference type="GeneID" id="111253927"/>
<dbReference type="CDD" id="cd07623">
    <property type="entry name" value="BAR_SNX1_2"/>
    <property type="match status" value="1"/>
</dbReference>
<dbReference type="InParanoid" id="A0A7M7ME79"/>
<evidence type="ECO:0000256" key="3">
    <source>
        <dbReference type="ARBA" id="ARBA00004555"/>
    </source>
</evidence>
<sequence>MSNPLQQDLSASRKPYDSYEDDDLFVSTVESLGGVGGGGGKGEGDNRKITAGQQELNHNILEAAEDIDLNDDDPADVTRRQTGLDNDEAAKQTSVEDHRHLSPLEQVSLEVPPAPTDPDSSGPPAMLHASNTATNTNNNDNSHSIHKQQTQQFLNTISANGQPDDRFIDLKVSQPTKVGDGMSAYLVYKIITKTNLGFFKKGDFTVSRRFSDFLGLYEKLVEKHLAAGRIVPPAPEKNVVGMTKVKMGKEEVATDEFVERRRCQLERFLRRVSRHPVLVADPDFREFLELEGDLPKSTHTSALSGAGVIKLISRVGDTVNKITYKMDENDSSIQRPEFHLQWFEDKTVFIDNLDIQLRKLHTSLDFMVTQRRELAANSGIFARSAAMLGNCEEHTGLSRCLSKLSELHEKVEQTQSQQANHDFFLLAELLKDYIGLVGAIKDAFHQRVKVYQTWQHAQQTLTKKREQLNRYQLAARSDRIPTARNEVEEWEAKVERGEEEFRQISKVIKHEVEGFEVKRIEEFKNSIIRYMECLLETQQQLAQLWETFLPEARAIEE</sequence>
<dbReference type="InterPro" id="IPR001683">
    <property type="entry name" value="PX_dom"/>
</dbReference>